<dbReference type="AlphaFoldDB" id="A0A381N4U0"/>
<dbReference type="Gene3D" id="3.30.300.30">
    <property type="match status" value="1"/>
</dbReference>
<dbReference type="SUPFAM" id="SSF56801">
    <property type="entry name" value="Acetyl-CoA synthetase-like"/>
    <property type="match status" value="1"/>
</dbReference>
<dbReference type="InterPro" id="IPR000873">
    <property type="entry name" value="AMP-dep_synth/lig_dom"/>
</dbReference>
<dbReference type="InterPro" id="IPR045851">
    <property type="entry name" value="AMP-bd_C_sf"/>
</dbReference>
<dbReference type="PANTHER" id="PTHR43767:SF1">
    <property type="entry name" value="NONRIBOSOMAL PEPTIDE SYNTHASE PES1 (EUROFUNG)-RELATED"/>
    <property type="match status" value="1"/>
</dbReference>
<evidence type="ECO:0000259" key="1">
    <source>
        <dbReference type="Pfam" id="PF00501"/>
    </source>
</evidence>
<dbReference type="InterPro" id="IPR025110">
    <property type="entry name" value="AMP-bd_C"/>
</dbReference>
<dbReference type="PANTHER" id="PTHR43767">
    <property type="entry name" value="LONG-CHAIN-FATTY-ACID--COA LIGASE"/>
    <property type="match status" value="1"/>
</dbReference>
<dbReference type="InterPro" id="IPR042099">
    <property type="entry name" value="ANL_N_sf"/>
</dbReference>
<dbReference type="Gene3D" id="3.40.50.12780">
    <property type="entry name" value="N-terminal domain of ligase-like"/>
    <property type="match status" value="1"/>
</dbReference>
<dbReference type="Pfam" id="PF13193">
    <property type="entry name" value="AMP-binding_C"/>
    <property type="match status" value="1"/>
</dbReference>
<accession>A0A381N4U0</accession>
<dbReference type="InterPro" id="IPR050237">
    <property type="entry name" value="ATP-dep_AMP-bd_enzyme"/>
</dbReference>
<organism evidence="3">
    <name type="scientific">marine metagenome</name>
    <dbReference type="NCBI Taxonomy" id="408172"/>
    <lineage>
        <taxon>unclassified sequences</taxon>
        <taxon>metagenomes</taxon>
        <taxon>ecological metagenomes</taxon>
    </lineage>
</organism>
<protein>
    <recommendedName>
        <fullName evidence="4">AMP-dependent synthetase/ligase domain-containing protein</fullName>
    </recommendedName>
</protein>
<dbReference type="GO" id="GO:0016878">
    <property type="term" value="F:acid-thiol ligase activity"/>
    <property type="evidence" value="ECO:0007669"/>
    <property type="project" value="UniProtKB-ARBA"/>
</dbReference>
<dbReference type="EMBL" id="UINC01000126">
    <property type="protein sequence ID" value="SUZ49626.1"/>
    <property type="molecule type" value="Genomic_DNA"/>
</dbReference>
<evidence type="ECO:0000313" key="3">
    <source>
        <dbReference type="EMBL" id="SUZ49626.1"/>
    </source>
</evidence>
<proteinExistence type="predicted"/>
<feature type="domain" description="AMP-dependent synthetase/ligase" evidence="1">
    <location>
        <begin position="17"/>
        <end position="398"/>
    </location>
</feature>
<dbReference type="InterPro" id="IPR020845">
    <property type="entry name" value="AMP-binding_CS"/>
</dbReference>
<evidence type="ECO:0008006" key="4">
    <source>
        <dbReference type="Google" id="ProtNLM"/>
    </source>
</evidence>
<feature type="domain" description="AMP-binding enzyme C-terminal" evidence="2">
    <location>
        <begin position="460"/>
        <end position="535"/>
    </location>
</feature>
<dbReference type="NCBIfam" id="NF005863">
    <property type="entry name" value="PRK07798.1"/>
    <property type="match status" value="1"/>
</dbReference>
<sequence length="550" mass="60280">METQFATLWESISDVIPDRKALICGDIERTWSEFDERAARLASLLTVKGLGDDSKVGLYLHNSNEYLEAQYAVFKIKGVPINVNYRYKKEELVYLLDNADAEAVFYQACYADQIESIKDKIPKVKVFIQIDDGTSSLIEFALDFEDSISGHEPMERIKRSEENMYMLYTGGTTGMPKGVMYKHGGFVSGMVRTAIAWGLIPTGEDPDAELPPAFDIDELPEIVKAQDEADNLLVSLPACPLMHGTGMWLGALIPLSAGGTVVTIPQLGLDPDNLLKETEKHKVNNLVIVGDAFAKPIVDSLDKAKAEGNPYNIESVKMMISSGVMWSSEVKQGLLAHHEMLLVDAMGSTEGGMGGSIASRDNPAPTAKFTLNPGTIVITDEGKHVEAGSGEMGKIGTSGLVPEGYFKDPKKSAETFKEVDGVRYSFPGDYALVEADGSITLLGRGSNCINTAGEKVYPEEVEEAVKRHPDIYDCLVVGVDDDRFGQRVVALASFQENKNVEEQDLISFTREHLAGYKLPKQVLFVEEVMRAPNGKANYKWAKQRAADELS</sequence>
<dbReference type="Pfam" id="PF00501">
    <property type="entry name" value="AMP-binding"/>
    <property type="match status" value="1"/>
</dbReference>
<name>A0A381N4U0_9ZZZZ</name>
<evidence type="ECO:0000259" key="2">
    <source>
        <dbReference type="Pfam" id="PF13193"/>
    </source>
</evidence>
<reference evidence="3" key="1">
    <citation type="submission" date="2018-05" db="EMBL/GenBank/DDBJ databases">
        <authorList>
            <person name="Lanie J.A."/>
            <person name="Ng W.-L."/>
            <person name="Kazmierczak K.M."/>
            <person name="Andrzejewski T.M."/>
            <person name="Davidsen T.M."/>
            <person name="Wayne K.J."/>
            <person name="Tettelin H."/>
            <person name="Glass J.I."/>
            <person name="Rusch D."/>
            <person name="Podicherti R."/>
            <person name="Tsui H.-C.T."/>
            <person name="Winkler M.E."/>
        </authorList>
    </citation>
    <scope>NUCLEOTIDE SEQUENCE</scope>
</reference>
<dbReference type="PROSITE" id="PS00455">
    <property type="entry name" value="AMP_BINDING"/>
    <property type="match status" value="1"/>
</dbReference>
<gene>
    <name evidence="3" type="ORF">METZ01_LOCUS2480</name>
</gene>